<keyword evidence="3" id="KW-0812">Transmembrane</keyword>
<feature type="transmembrane region" description="Helical" evidence="3">
    <location>
        <begin position="340"/>
        <end position="363"/>
    </location>
</feature>
<dbReference type="Gene3D" id="1.10.287.950">
    <property type="entry name" value="Methyl-accepting chemotaxis protein"/>
    <property type="match status" value="1"/>
</dbReference>
<evidence type="ECO:0000256" key="1">
    <source>
        <dbReference type="ARBA" id="ARBA00023224"/>
    </source>
</evidence>
<accession>A0A6J5ZNK4</accession>
<dbReference type="GO" id="GO:0007165">
    <property type="term" value="P:signal transduction"/>
    <property type="evidence" value="ECO:0007669"/>
    <property type="project" value="UniProtKB-KW"/>
</dbReference>
<name>A0A6J5ZNK4_9ZZZZ</name>
<evidence type="ECO:0000313" key="5">
    <source>
        <dbReference type="EMBL" id="CAB4342906.1"/>
    </source>
</evidence>
<feature type="domain" description="Methyl-accepting transducer" evidence="4">
    <location>
        <begin position="380"/>
        <end position="616"/>
    </location>
</feature>
<keyword evidence="3" id="KW-1133">Transmembrane helix</keyword>
<dbReference type="SMART" id="SM00283">
    <property type="entry name" value="MA"/>
    <property type="match status" value="1"/>
</dbReference>
<dbReference type="PANTHER" id="PTHR32089">
    <property type="entry name" value="METHYL-ACCEPTING CHEMOTAXIS PROTEIN MCPB"/>
    <property type="match status" value="1"/>
</dbReference>
<evidence type="ECO:0000259" key="4">
    <source>
        <dbReference type="PROSITE" id="PS50111"/>
    </source>
</evidence>
<dbReference type="Gene3D" id="3.30.450.20">
    <property type="entry name" value="PAS domain"/>
    <property type="match status" value="1"/>
</dbReference>
<feature type="region of interest" description="Disordered" evidence="2">
    <location>
        <begin position="372"/>
        <end position="394"/>
    </location>
</feature>
<dbReference type="GO" id="GO:0016020">
    <property type="term" value="C:membrane"/>
    <property type="evidence" value="ECO:0007669"/>
    <property type="project" value="InterPro"/>
</dbReference>
<keyword evidence="3" id="KW-0472">Membrane</keyword>
<dbReference type="Pfam" id="PF00015">
    <property type="entry name" value="MCPsignal"/>
    <property type="match status" value="1"/>
</dbReference>
<keyword evidence="1" id="KW-0807">Transducer</keyword>
<evidence type="ECO:0000256" key="3">
    <source>
        <dbReference type="SAM" id="Phobius"/>
    </source>
</evidence>
<gene>
    <name evidence="5" type="ORF">UFOPK3547_00744</name>
</gene>
<dbReference type="SUPFAM" id="SSF58104">
    <property type="entry name" value="Methyl-accepting chemotaxis protein (MCP) signaling domain"/>
    <property type="match status" value="1"/>
</dbReference>
<dbReference type="InterPro" id="IPR004089">
    <property type="entry name" value="MCPsignal_dom"/>
</dbReference>
<dbReference type="AlphaFoldDB" id="A0A6J5ZNK4"/>
<reference evidence="5" key="1">
    <citation type="submission" date="2020-05" db="EMBL/GenBank/DDBJ databases">
        <authorList>
            <person name="Chiriac C."/>
            <person name="Salcher M."/>
            <person name="Ghai R."/>
            <person name="Kavagutti S V."/>
        </authorList>
    </citation>
    <scope>NUCLEOTIDE SEQUENCE</scope>
</reference>
<evidence type="ECO:0000256" key="2">
    <source>
        <dbReference type="SAM" id="MobiDB-lite"/>
    </source>
</evidence>
<dbReference type="EMBL" id="CAESAN010000052">
    <property type="protein sequence ID" value="CAB4342906.1"/>
    <property type="molecule type" value="Genomic_DNA"/>
</dbReference>
<feature type="region of interest" description="Disordered" evidence="2">
    <location>
        <begin position="437"/>
        <end position="457"/>
    </location>
</feature>
<feature type="transmembrane region" description="Helical" evidence="3">
    <location>
        <begin position="31"/>
        <end position="52"/>
    </location>
</feature>
<dbReference type="PANTHER" id="PTHR32089:SF112">
    <property type="entry name" value="LYSOZYME-LIKE PROTEIN-RELATED"/>
    <property type="match status" value="1"/>
</dbReference>
<organism evidence="5">
    <name type="scientific">freshwater metagenome</name>
    <dbReference type="NCBI Taxonomy" id="449393"/>
    <lineage>
        <taxon>unclassified sequences</taxon>
        <taxon>metagenomes</taxon>
        <taxon>ecological metagenomes</taxon>
    </lineage>
</organism>
<dbReference type="PROSITE" id="PS50111">
    <property type="entry name" value="CHEMOTAXIS_TRANSDUC_2"/>
    <property type="match status" value="1"/>
</dbReference>
<protein>
    <submittedName>
        <fullName evidence="5">Unannotated protein</fullName>
    </submittedName>
</protein>
<sequence>MADEEAEVVKQRQAASDDARRTRWLTSRRRLPWLLVGIAVVPTLVVAVFAQFQTTSIVTGDAGRAVRSEAISAIVEIETELKRTDQETGSLATSERIETMQSDRAANRLTSEVETYDPVYRQAVLLGVDGRVVAIARRPPEATRLIPFKNFVGKSIGKPSWFEIALRNARDGRANAVTQTVERRPFIGRLEGNNSAPPTPVSAMAVMRGNRPIGVVAVFLNWTAFSSLRETMLGAHASRSQSAGQGGYIIDKQGRLLLAPGGKIDLDANLTRDPLVKEIVNAQTAGYDTEVPKSNIVPDNVIAGYAPMDPSIGTPRLDWTAVVTQPTNDALRDVARLRNFLIVSTVLVALLASLIALIVSRALTRRAERLRESSVEVEDGAKAMQKSAEASQERARLTETRAEEQLTAMEQMSDLVAEMRDTSSRIAERAATVAAQAGRASSAGEDGRRAASEVDSTMAEIDDRVSGISKEISNLATQTAQIGEIVQTVSSIADQSNLLAFNATIEAAKAGEQGAGFAVVAEEVRMLAERSKRATAQIRSILGEIDKATRDAERSSEQGIASVRMGRERAERAAATIDELAAANKDAEDATRGIADAAPDQVETLGKIVDATAIASERAEELRSESHESSKSAAELDRLAERLRELAATLTNE</sequence>
<proteinExistence type="predicted"/>